<feature type="domain" description="DH" evidence="2">
    <location>
        <begin position="127"/>
        <end position="316"/>
    </location>
</feature>
<feature type="domain" description="PDZ" evidence="3">
    <location>
        <begin position="39"/>
        <end position="95"/>
    </location>
</feature>
<dbReference type="Gene3D" id="2.30.29.30">
    <property type="entry name" value="Pleckstrin-homology domain (PH domain)/Phosphotyrosine-binding domain (PTB)"/>
    <property type="match status" value="1"/>
</dbReference>
<organism evidence="4 5">
    <name type="scientific">Paralvinella palmiformis</name>
    <dbReference type="NCBI Taxonomy" id="53620"/>
    <lineage>
        <taxon>Eukaryota</taxon>
        <taxon>Metazoa</taxon>
        <taxon>Spiralia</taxon>
        <taxon>Lophotrochozoa</taxon>
        <taxon>Annelida</taxon>
        <taxon>Polychaeta</taxon>
        <taxon>Sedentaria</taxon>
        <taxon>Canalipalpata</taxon>
        <taxon>Terebellida</taxon>
        <taxon>Terebelliformia</taxon>
        <taxon>Alvinellidae</taxon>
        <taxon>Paralvinella</taxon>
    </lineage>
</organism>
<dbReference type="Gene3D" id="2.30.42.10">
    <property type="match status" value="1"/>
</dbReference>
<sequence length="507" mass="57190">MAFLICGSDTINKECTKQQRQQKDHVLHHCSRQNDKDAITMVIRRGSTASEAGLQVADEIMSINGVDVSRSIADNVAMAVRKSAKHVVLDIRRSEPEDKLEATKCSQDISTPTIEIRFQELTDDQRSIQRSIHELRSCEEEFVKSIRNGIQTYADPLRSALVSPSEHETLFNNIPKLLSLSDLHLQKLEKEGLPFCDVADLQQRYVDTIGSIYLPQVQLMAEVFGQYCNGIKNSFRLLAELRKYDEFNAFLHRAAAVQCGQLSITEFIQKPLEHIKNMVLILQEILSKTPAEHHDVDNLCHVVDALRNTCNLINIRNTRYSRSMTSLVSRSSRRTSLTSTSSGSSASSGFSSGSSTGSSIDSEVLNIQTRLVFSEHVQAFQLATATRHMIYSGELIHVDDEVCTKLFVVLMSDLLLLTRVEQDNSLLVVDYPILLHDIVETDWTDTTTTDFVIGVESSSNPAWIEPRDVLFTAPSIESKYTWKNILSHRINCVERHENMYNRSKVVV</sequence>
<proteinExistence type="predicted"/>
<comment type="caution">
    <text evidence="4">The sequence shown here is derived from an EMBL/GenBank/DDBJ whole genome shotgun (WGS) entry which is preliminary data.</text>
</comment>
<dbReference type="PANTHER" id="PTHR46572:SF2">
    <property type="entry name" value="RHO1 GDP-GTP EXCHANGE PROTEIN 1-RELATED"/>
    <property type="match status" value="1"/>
</dbReference>
<dbReference type="PROSITE" id="PS50106">
    <property type="entry name" value="PDZ"/>
    <property type="match status" value="1"/>
</dbReference>
<dbReference type="InterPro" id="IPR035899">
    <property type="entry name" value="DBL_dom_sf"/>
</dbReference>
<dbReference type="SMART" id="SM00325">
    <property type="entry name" value="RhoGEF"/>
    <property type="match status" value="1"/>
</dbReference>
<dbReference type="Pfam" id="PF17820">
    <property type="entry name" value="PDZ_6"/>
    <property type="match status" value="1"/>
</dbReference>
<dbReference type="Pfam" id="PF00621">
    <property type="entry name" value="RhoGEF"/>
    <property type="match status" value="1"/>
</dbReference>
<dbReference type="Proteomes" id="UP001208570">
    <property type="component" value="Unassembled WGS sequence"/>
</dbReference>
<dbReference type="InterPro" id="IPR011993">
    <property type="entry name" value="PH-like_dom_sf"/>
</dbReference>
<dbReference type="SUPFAM" id="SSF50729">
    <property type="entry name" value="PH domain-like"/>
    <property type="match status" value="1"/>
</dbReference>
<gene>
    <name evidence="4" type="ORF">LSH36_1222g00016</name>
</gene>
<protein>
    <recommendedName>
        <fullName evidence="6">DH domain-containing protein</fullName>
    </recommendedName>
</protein>
<evidence type="ECO:0000259" key="2">
    <source>
        <dbReference type="PROSITE" id="PS50010"/>
    </source>
</evidence>
<dbReference type="InterPro" id="IPR052233">
    <property type="entry name" value="Rho-type_GEFs"/>
</dbReference>
<evidence type="ECO:0000256" key="1">
    <source>
        <dbReference type="SAM" id="MobiDB-lite"/>
    </source>
</evidence>
<dbReference type="SUPFAM" id="SSF50156">
    <property type="entry name" value="PDZ domain-like"/>
    <property type="match status" value="1"/>
</dbReference>
<dbReference type="EMBL" id="JAODUP010001222">
    <property type="protein sequence ID" value="KAK2140872.1"/>
    <property type="molecule type" value="Genomic_DNA"/>
</dbReference>
<evidence type="ECO:0000259" key="3">
    <source>
        <dbReference type="PROSITE" id="PS50106"/>
    </source>
</evidence>
<dbReference type="SUPFAM" id="SSF48065">
    <property type="entry name" value="DBL homology domain (DH-domain)"/>
    <property type="match status" value="1"/>
</dbReference>
<dbReference type="InterPro" id="IPR041489">
    <property type="entry name" value="PDZ_6"/>
</dbReference>
<dbReference type="InterPro" id="IPR001478">
    <property type="entry name" value="PDZ"/>
</dbReference>
<dbReference type="AlphaFoldDB" id="A0AAD9MP38"/>
<evidence type="ECO:0008006" key="6">
    <source>
        <dbReference type="Google" id="ProtNLM"/>
    </source>
</evidence>
<evidence type="ECO:0000313" key="4">
    <source>
        <dbReference type="EMBL" id="KAK2140872.1"/>
    </source>
</evidence>
<feature type="region of interest" description="Disordered" evidence="1">
    <location>
        <begin position="331"/>
        <end position="358"/>
    </location>
</feature>
<dbReference type="PROSITE" id="PS50010">
    <property type="entry name" value="DH_2"/>
    <property type="match status" value="1"/>
</dbReference>
<dbReference type="GO" id="GO:0005085">
    <property type="term" value="F:guanyl-nucleotide exchange factor activity"/>
    <property type="evidence" value="ECO:0007669"/>
    <property type="project" value="InterPro"/>
</dbReference>
<dbReference type="InterPro" id="IPR000219">
    <property type="entry name" value="DH_dom"/>
</dbReference>
<dbReference type="SMART" id="SM00228">
    <property type="entry name" value="PDZ"/>
    <property type="match status" value="1"/>
</dbReference>
<dbReference type="PANTHER" id="PTHR46572">
    <property type="entry name" value="RHO1 GDP-GTP EXCHANGE PROTEIN 1-RELATED"/>
    <property type="match status" value="1"/>
</dbReference>
<accession>A0AAD9MP38</accession>
<name>A0AAD9MP38_9ANNE</name>
<dbReference type="Gene3D" id="1.20.900.10">
    <property type="entry name" value="Dbl homology (DH) domain"/>
    <property type="match status" value="1"/>
</dbReference>
<evidence type="ECO:0000313" key="5">
    <source>
        <dbReference type="Proteomes" id="UP001208570"/>
    </source>
</evidence>
<dbReference type="InterPro" id="IPR036034">
    <property type="entry name" value="PDZ_sf"/>
</dbReference>
<keyword evidence="5" id="KW-1185">Reference proteome</keyword>
<reference evidence="4" key="1">
    <citation type="journal article" date="2023" name="Mol. Biol. Evol.">
        <title>Third-Generation Sequencing Reveals the Adaptive Role of the Epigenome in Three Deep-Sea Polychaetes.</title>
        <authorList>
            <person name="Perez M."/>
            <person name="Aroh O."/>
            <person name="Sun Y."/>
            <person name="Lan Y."/>
            <person name="Juniper S.K."/>
            <person name="Young C.R."/>
            <person name="Angers B."/>
            <person name="Qian P.Y."/>
        </authorList>
    </citation>
    <scope>NUCLEOTIDE SEQUENCE</scope>
    <source>
        <strain evidence="4">P08H-3</strain>
    </source>
</reference>